<gene>
    <name evidence="2" type="ORF">NMU02_09690</name>
</gene>
<dbReference type="Gene3D" id="2.30.260.10">
    <property type="entry name" value="putative xylanase like domain"/>
    <property type="match status" value="1"/>
</dbReference>
<name>A0ABT1MIA5_9BACT</name>
<evidence type="ECO:0000256" key="1">
    <source>
        <dbReference type="SAM" id="SignalP"/>
    </source>
</evidence>
<sequence>MQFKSFLISLFLFYAYCIQNTIAQEYTNADKEKIVSILKKYSDKNETPSMLSLGKEFIGTHYAGGTLDHNNIEKLTINVRDLDCTTFVETVAALYLTTLEKSASFRDFSQNLQTLRYRNGEINEYPSRLHYFSDWIADNEKKNLLKEITPEHSSDTLLLNLYFMSKNADKYPQLAQNNRFINQIKNQEKALRGKRVYYLPKTKMKPENLSWIKNGDIIAITTSKPGLDITHVGIACYVKGELHLLHASWGQKKVIIEPVSLKNQLKRNTTQTGIRVIRVAKKKLQN</sequence>
<reference evidence="2 3" key="1">
    <citation type="submission" date="2022-07" db="EMBL/GenBank/DDBJ databases">
        <title>Fecal culturing of patients with breast cancer.</title>
        <authorList>
            <person name="Teng N.M.Y."/>
            <person name="Kiu R."/>
            <person name="Evans R."/>
            <person name="Baker D.J."/>
            <person name="Zenner C."/>
            <person name="Robinson S.D."/>
            <person name="Hall L.J."/>
        </authorList>
    </citation>
    <scope>NUCLEOTIDE SEQUENCE [LARGE SCALE GENOMIC DNA]</scope>
    <source>
        <strain evidence="2 3">LH1063</strain>
    </source>
</reference>
<dbReference type="InterPro" id="IPR010846">
    <property type="entry name" value="AmiA-like"/>
</dbReference>
<dbReference type="RefSeq" id="WP_255027664.1">
    <property type="nucleotide sequence ID" value="NZ_JANDHW010000009.1"/>
</dbReference>
<accession>A0ABT1MIA5</accession>
<keyword evidence="1" id="KW-0732">Signal</keyword>
<dbReference type="Gene3D" id="1.10.3670.10">
    <property type="entry name" value="Putative xylanase like domain"/>
    <property type="match status" value="1"/>
</dbReference>
<keyword evidence="3" id="KW-1185">Reference proteome</keyword>
<evidence type="ECO:0000313" key="3">
    <source>
        <dbReference type="Proteomes" id="UP001205603"/>
    </source>
</evidence>
<dbReference type="Pfam" id="PF07313">
    <property type="entry name" value="AmiA-like"/>
    <property type="match status" value="1"/>
</dbReference>
<dbReference type="Proteomes" id="UP001205603">
    <property type="component" value="Unassembled WGS sequence"/>
</dbReference>
<feature type="signal peptide" evidence="1">
    <location>
        <begin position="1"/>
        <end position="23"/>
    </location>
</feature>
<organism evidence="2 3">
    <name type="scientific">Coprobacter tertius</name>
    <dbReference type="NCBI Taxonomy" id="2944915"/>
    <lineage>
        <taxon>Bacteria</taxon>
        <taxon>Pseudomonadati</taxon>
        <taxon>Bacteroidota</taxon>
        <taxon>Bacteroidia</taxon>
        <taxon>Bacteroidales</taxon>
        <taxon>Barnesiellaceae</taxon>
        <taxon>Coprobacter</taxon>
    </lineage>
</organism>
<evidence type="ECO:0000313" key="2">
    <source>
        <dbReference type="EMBL" id="MCP9612363.1"/>
    </source>
</evidence>
<feature type="chain" id="PRO_5046231537" evidence="1">
    <location>
        <begin position="24"/>
        <end position="286"/>
    </location>
</feature>
<dbReference type="InterPro" id="IPR038765">
    <property type="entry name" value="Papain-like_cys_pep_sf"/>
</dbReference>
<dbReference type="EMBL" id="JANDHW010000009">
    <property type="protein sequence ID" value="MCP9612363.1"/>
    <property type="molecule type" value="Genomic_DNA"/>
</dbReference>
<comment type="caution">
    <text evidence="2">The sequence shown here is derived from an EMBL/GenBank/DDBJ whole genome shotgun (WGS) entry which is preliminary data.</text>
</comment>
<dbReference type="SUPFAM" id="SSF54001">
    <property type="entry name" value="Cysteine proteinases"/>
    <property type="match status" value="1"/>
</dbReference>
<protein>
    <submittedName>
        <fullName evidence="2">DUF1460 domain-containing protein</fullName>
    </submittedName>
</protein>
<proteinExistence type="predicted"/>